<evidence type="ECO:0000259" key="1">
    <source>
        <dbReference type="Pfam" id="PF00857"/>
    </source>
</evidence>
<dbReference type="Gene3D" id="3.40.50.850">
    <property type="entry name" value="Isochorismatase-like"/>
    <property type="match status" value="1"/>
</dbReference>
<organism evidence="2 3">
    <name type="scientific">Bradyrhizobium niftali</name>
    <dbReference type="NCBI Taxonomy" id="2560055"/>
    <lineage>
        <taxon>Bacteria</taxon>
        <taxon>Pseudomonadati</taxon>
        <taxon>Pseudomonadota</taxon>
        <taxon>Alphaproteobacteria</taxon>
        <taxon>Hyphomicrobiales</taxon>
        <taxon>Nitrobacteraceae</taxon>
        <taxon>Bradyrhizobium</taxon>
    </lineage>
</organism>
<evidence type="ECO:0000313" key="3">
    <source>
        <dbReference type="Proteomes" id="UP000297966"/>
    </source>
</evidence>
<dbReference type="Pfam" id="PF00857">
    <property type="entry name" value="Isochorismatase"/>
    <property type="match status" value="1"/>
</dbReference>
<dbReference type="GO" id="GO:0016787">
    <property type="term" value="F:hydrolase activity"/>
    <property type="evidence" value="ECO:0007669"/>
    <property type="project" value="UniProtKB-KW"/>
</dbReference>
<accession>A0A4Y9M3P4</accession>
<dbReference type="PANTHER" id="PTHR43559">
    <property type="entry name" value="HYDROLASE YCAC-RELATED"/>
    <property type="match status" value="1"/>
</dbReference>
<keyword evidence="2" id="KW-0378">Hydrolase</keyword>
<dbReference type="InterPro" id="IPR000868">
    <property type="entry name" value="Isochorismatase-like_dom"/>
</dbReference>
<dbReference type="InterPro" id="IPR036380">
    <property type="entry name" value="Isochorismatase-like_sf"/>
</dbReference>
<keyword evidence="3" id="KW-1185">Reference proteome</keyword>
<gene>
    <name evidence="2" type="ORF">E4K65_05465</name>
</gene>
<dbReference type="CDD" id="cd01012">
    <property type="entry name" value="YcaC_related"/>
    <property type="match status" value="1"/>
</dbReference>
<dbReference type="RefSeq" id="WP_135173295.1">
    <property type="nucleotide sequence ID" value="NZ_SPQT01000002.1"/>
</dbReference>
<feature type="domain" description="Isochorismatase-like" evidence="1">
    <location>
        <begin position="14"/>
        <end position="166"/>
    </location>
</feature>
<sequence>MASNPLHLLEPKDCALLLVDQQAGLAFGVGSIDRQALMNNVIALAKTATVFGLPVVASTSATKVYSGPLMPAIKSALPGIETIDRRSMNVWEDEKARDAVLATGRGRLIVSGLLTEACVTFAVLSALAAGLEVYVVGDACGGLTPASHELALSRMDAAGAHLTSWIQILLEMQRDWTRHETYDGARAIVESHAGGYGIGLAYARDMIRPA</sequence>
<dbReference type="AlphaFoldDB" id="A0A4Y9M3P4"/>
<dbReference type="Proteomes" id="UP000297966">
    <property type="component" value="Unassembled WGS sequence"/>
</dbReference>
<dbReference type="PANTHER" id="PTHR43559:SF1">
    <property type="entry name" value="HYDROLASE"/>
    <property type="match status" value="1"/>
</dbReference>
<dbReference type="SUPFAM" id="SSF52499">
    <property type="entry name" value="Isochorismatase-like hydrolases"/>
    <property type="match status" value="1"/>
</dbReference>
<name>A0A4Y9M3P4_9BRAD</name>
<proteinExistence type="predicted"/>
<protein>
    <submittedName>
        <fullName evidence="2">Hydrolase</fullName>
    </submittedName>
</protein>
<evidence type="ECO:0000313" key="2">
    <source>
        <dbReference type="EMBL" id="TFV49648.1"/>
    </source>
</evidence>
<dbReference type="EMBL" id="SPQT01000002">
    <property type="protein sequence ID" value="TFV49648.1"/>
    <property type="molecule type" value="Genomic_DNA"/>
</dbReference>
<dbReference type="InterPro" id="IPR053152">
    <property type="entry name" value="Hydrolase_YcaC-like"/>
</dbReference>
<reference evidence="2 3" key="1">
    <citation type="submission" date="2019-03" db="EMBL/GenBank/DDBJ databases">
        <title>Bradyrhizobium diversity isolated from nodules of Chamaecrista fasciculata.</title>
        <authorList>
            <person name="Klepa M.S."/>
            <person name="Urquiaga M.O."/>
            <person name="Hungria M."/>
            <person name="Delamuta J.R."/>
        </authorList>
    </citation>
    <scope>NUCLEOTIDE SEQUENCE [LARGE SCALE GENOMIC DNA]</scope>
    <source>
        <strain evidence="2 3">CNPSo 3448</strain>
    </source>
</reference>
<comment type="caution">
    <text evidence="2">The sequence shown here is derived from an EMBL/GenBank/DDBJ whole genome shotgun (WGS) entry which is preliminary data.</text>
</comment>
<dbReference type="OrthoDB" id="9789777at2"/>